<gene>
    <name evidence="1" type="ordered locus">Isop_2548</name>
</gene>
<evidence type="ECO:0000313" key="1">
    <source>
        <dbReference type="EMBL" id="ADV63119.1"/>
    </source>
</evidence>
<keyword evidence="2" id="KW-1185">Reference proteome</keyword>
<reference evidence="1 2" key="2">
    <citation type="journal article" date="2011" name="Stand. Genomic Sci.">
        <title>Complete genome sequence of Isosphaera pallida type strain (IS1B).</title>
        <authorList>
            <consortium name="US DOE Joint Genome Institute (JGI-PGF)"/>
            <person name="Goker M."/>
            <person name="Cleland D."/>
            <person name="Saunders E."/>
            <person name="Lapidus A."/>
            <person name="Nolan M."/>
            <person name="Lucas S."/>
            <person name="Hammon N."/>
            <person name="Deshpande S."/>
            <person name="Cheng J.F."/>
            <person name="Tapia R."/>
            <person name="Han C."/>
            <person name="Goodwin L."/>
            <person name="Pitluck S."/>
            <person name="Liolios K."/>
            <person name="Pagani I."/>
            <person name="Ivanova N."/>
            <person name="Mavromatis K."/>
            <person name="Pati A."/>
            <person name="Chen A."/>
            <person name="Palaniappan K."/>
            <person name="Land M."/>
            <person name="Hauser L."/>
            <person name="Chang Y.J."/>
            <person name="Jeffries C.D."/>
            <person name="Detter J.C."/>
            <person name="Beck B."/>
            <person name="Woyke T."/>
            <person name="Bristow J."/>
            <person name="Eisen J.A."/>
            <person name="Markowitz V."/>
            <person name="Hugenholtz P."/>
            <person name="Kyrpides N.C."/>
            <person name="Klenk H.P."/>
        </authorList>
    </citation>
    <scope>NUCLEOTIDE SEQUENCE [LARGE SCALE GENOMIC DNA]</scope>
    <source>
        <strain evidence="2">ATCC 43644 / DSM 9630 / IS1B</strain>
    </source>
</reference>
<dbReference type="KEGG" id="ipa:Isop_2548"/>
<dbReference type="Proteomes" id="UP000008631">
    <property type="component" value="Chromosome"/>
</dbReference>
<evidence type="ECO:0000313" key="2">
    <source>
        <dbReference type="Proteomes" id="UP000008631"/>
    </source>
</evidence>
<dbReference type="InParanoid" id="E8QYC4"/>
<dbReference type="STRING" id="575540.Isop_2548"/>
<sequence>MAARLVIALSAAFNFGASPLPLPHHHPGSVSHTRASGLELEPLGPRWCARGDTSLDHHLRRYHRLSVSSVFRIEATETAHWHCHWVRLRGGDGPFESVPSIPFQSDGTSSAITSLPLNSDPVAALINQEGLGRGLVGNPLVFNIVVSIADDIAAHAVRFKPSHIKTSLDHMVSWWSPSPARERARWVRWDC</sequence>
<name>E8QYC4_ISOPI</name>
<dbReference type="EMBL" id="CP002353">
    <property type="protein sequence ID" value="ADV63119.1"/>
    <property type="molecule type" value="Genomic_DNA"/>
</dbReference>
<accession>E8QYC4</accession>
<proteinExistence type="predicted"/>
<reference key="1">
    <citation type="submission" date="2010-11" db="EMBL/GenBank/DDBJ databases">
        <title>The complete sequence of chromosome of Isophaera pallida ATCC 43644.</title>
        <authorList>
            <consortium name="US DOE Joint Genome Institute (JGI-PGF)"/>
            <person name="Lucas S."/>
            <person name="Copeland A."/>
            <person name="Lapidus A."/>
            <person name="Bruce D."/>
            <person name="Goodwin L."/>
            <person name="Pitluck S."/>
            <person name="Kyrpides N."/>
            <person name="Mavromatis K."/>
            <person name="Pagani I."/>
            <person name="Ivanova N."/>
            <person name="Saunders E."/>
            <person name="Brettin T."/>
            <person name="Detter J.C."/>
            <person name="Han C."/>
            <person name="Tapia R."/>
            <person name="Land M."/>
            <person name="Hauser L."/>
            <person name="Markowitz V."/>
            <person name="Cheng J.-F."/>
            <person name="Hugenholtz P."/>
            <person name="Woyke T."/>
            <person name="Wu D."/>
            <person name="Eisen J.A."/>
        </authorList>
    </citation>
    <scope>NUCLEOTIDE SEQUENCE</scope>
    <source>
        <strain>ATCC 43644</strain>
    </source>
</reference>
<protein>
    <submittedName>
        <fullName evidence="1">Uncharacterized protein</fullName>
    </submittedName>
</protein>
<organism evidence="1 2">
    <name type="scientific">Isosphaera pallida (strain ATCC 43644 / DSM 9630 / IS1B)</name>
    <dbReference type="NCBI Taxonomy" id="575540"/>
    <lineage>
        <taxon>Bacteria</taxon>
        <taxon>Pseudomonadati</taxon>
        <taxon>Planctomycetota</taxon>
        <taxon>Planctomycetia</taxon>
        <taxon>Isosphaerales</taxon>
        <taxon>Isosphaeraceae</taxon>
        <taxon>Isosphaera</taxon>
    </lineage>
</organism>
<dbReference type="HOGENOM" id="CLU_1419776_0_0_0"/>
<dbReference type="AlphaFoldDB" id="E8QYC4"/>